<dbReference type="EMBL" id="AFWH01000021">
    <property type="protein sequence ID" value="EGU50767.1"/>
    <property type="molecule type" value="Genomic_DNA"/>
</dbReference>
<evidence type="ECO:0000313" key="3">
    <source>
        <dbReference type="EMBL" id="EEX93759.1"/>
    </source>
</evidence>
<dbReference type="Pfam" id="PF09832">
    <property type="entry name" value="DUF2059"/>
    <property type="match status" value="1"/>
</dbReference>
<accession>C9QGI5</accession>
<dbReference type="eggNOG" id="COG3184">
    <property type="taxonomic scope" value="Bacteria"/>
</dbReference>
<evidence type="ECO:0000313" key="5">
    <source>
        <dbReference type="Proteomes" id="UP000002817"/>
    </source>
</evidence>
<name>C9QGI5_VIBOR</name>
<evidence type="ECO:0000313" key="6">
    <source>
        <dbReference type="Proteomes" id="UP000003515"/>
    </source>
</evidence>
<dbReference type="Proteomes" id="UP000003515">
    <property type="component" value="Unassembled WGS sequence"/>
</dbReference>
<reference evidence="4" key="2">
    <citation type="submission" date="2011-08" db="EMBL/GenBank/DDBJ databases">
        <authorList>
            <person name="Hoffman M."/>
            <person name="Strain E.A."/>
            <person name="Brown E."/>
            <person name="Allard M.W."/>
        </authorList>
    </citation>
    <scope>NUCLEOTIDE SEQUENCE</scope>
    <source>
        <strain evidence="4">CIP 102891</strain>
    </source>
</reference>
<dbReference type="PATRIC" id="fig|675816.5.peg.1848"/>
<keyword evidence="6" id="KW-1185">Reference proteome</keyword>
<feature type="chain" id="PRO_5003001448" description="DUF2059 domain-containing protein" evidence="1">
    <location>
        <begin position="22"/>
        <end position="159"/>
    </location>
</feature>
<evidence type="ECO:0000256" key="1">
    <source>
        <dbReference type="SAM" id="SignalP"/>
    </source>
</evidence>
<organism evidence="4 5">
    <name type="scientific">Vibrio orientalis CIP 102891 = ATCC 33934</name>
    <dbReference type="NCBI Taxonomy" id="675816"/>
    <lineage>
        <taxon>Bacteria</taxon>
        <taxon>Pseudomonadati</taxon>
        <taxon>Pseudomonadota</taxon>
        <taxon>Gammaproteobacteria</taxon>
        <taxon>Vibrionales</taxon>
        <taxon>Vibrionaceae</taxon>
        <taxon>Vibrio</taxon>
        <taxon>Vibrio oreintalis group</taxon>
    </lineage>
</organism>
<keyword evidence="1" id="KW-0732">Signal</keyword>
<dbReference type="InterPro" id="IPR018637">
    <property type="entry name" value="DUF2059"/>
</dbReference>
<dbReference type="OrthoDB" id="191313at2"/>
<proteinExistence type="predicted"/>
<gene>
    <name evidence="3" type="ORF">VIA_000916</name>
    <name evidence="4" type="ORF">VIOR3934_00180</name>
</gene>
<feature type="domain" description="DUF2059" evidence="2">
    <location>
        <begin position="88"/>
        <end position="142"/>
    </location>
</feature>
<reference evidence="3 6" key="1">
    <citation type="submission" date="2009-10" db="EMBL/GenBank/DDBJ databases">
        <authorList>
            <consortium name="Los Alamos National Laboratory (LANL)"/>
            <consortium name="National Microbial Pathogen Data Resource (NMPDR)"/>
            <person name="Munk A.C."/>
            <person name="Chertkov O."/>
            <person name="Tapia R."/>
            <person name="Green L."/>
            <person name="Rogers Y."/>
            <person name="Detter J.C."/>
            <person name="Bruce D."/>
            <person name="Brettin T.S."/>
            <person name="Colwell R.R."/>
            <person name="Huq A."/>
            <person name="Grim C.J."/>
            <person name="Hasan N.A."/>
            <person name="Bartels D."/>
            <person name="Vonstein V."/>
        </authorList>
    </citation>
    <scope>NUCLEOTIDE SEQUENCE [LARGE SCALE GENOMIC DNA]</scope>
    <source>
        <strain evidence="3 6">CIP 102891</strain>
    </source>
</reference>
<dbReference type="EMBL" id="ACZV01000004">
    <property type="protein sequence ID" value="EEX93759.1"/>
    <property type="molecule type" value="Genomic_DNA"/>
</dbReference>
<dbReference type="AlphaFoldDB" id="C9QGI5"/>
<comment type="caution">
    <text evidence="4">The sequence shown here is derived from an EMBL/GenBank/DDBJ whole genome shotgun (WGS) entry which is preliminary data.</text>
</comment>
<evidence type="ECO:0000259" key="2">
    <source>
        <dbReference type="Pfam" id="PF09832"/>
    </source>
</evidence>
<feature type="signal peptide" evidence="1">
    <location>
        <begin position="1"/>
        <end position="21"/>
    </location>
</feature>
<evidence type="ECO:0000313" key="4">
    <source>
        <dbReference type="EMBL" id="EGU50767.1"/>
    </source>
</evidence>
<reference evidence="4 5" key="3">
    <citation type="journal article" date="2012" name="Int. J. Syst. Evol. Microbiol.">
        <title>Vibrio caribbeanicus sp. nov., isolated from the marine sponge Scleritoderma cyanea.</title>
        <authorList>
            <person name="Hoffmann M."/>
            <person name="Monday S.R."/>
            <person name="Allard M.W."/>
            <person name="Strain E.A."/>
            <person name="Whittaker P."/>
            <person name="Naum M."/>
            <person name="McCarthy P.J."/>
            <person name="Lopez J.V."/>
            <person name="Fischer M."/>
            <person name="Brown E.W."/>
        </authorList>
    </citation>
    <scope>NUCLEOTIDE SEQUENCE [LARGE SCALE GENOMIC DNA]</scope>
    <source>
        <strain evidence="4">CIP 102891</strain>
        <strain evidence="5">CIP 102891 / ATCC 33934</strain>
    </source>
</reference>
<dbReference type="Proteomes" id="UP000002817">
    <property type="component" value="Unassembled WGS sequence"/>
</dbReference>
<protein>
    <recommendedName>
        <fullName evidence="2">DUF2059 domain-containing protein</fullName>
    </recommendedName>
</protein>
<sequence>MKKVLALTLSAVIAYSPIVAAETKKESVAQLLDAMKIEEQMVGGFEAMLPVIHQLAAKLELNQAETEELKDIYRDWFKNDFDKFYISTQIADLYADTFTHDEIKAITQFYQTPAGRKLVEKSPELAKLGARFGMEEAQRKQQQLLEKLGPFIEKHSPEQ</sequence>
<dbReference type="STRING" id="675816.VIA_000916"/>